<reference evidence="4" key="1">
    <citation type="submission" date="2011-02" db="EMBL/GenBank/DDBJ databases">
        <title>The complete genome of Planctomyces brasiliensis DSM 5305.</title>
        <authorList>
            <person name="Lucas S."/>
            <person name="Copeland A."/>
            <person name="Lapidus A."/>
            <person name="Bruce D."/>
            <person name="Goodwin L."/>
            <person name="Pitluck S."/>
            <person name="Kyrpides N."/>
            <person name="Mavromatis K."/>
            <person name="Pagani I."/>
            <person name="Ivanova N."/>
            <person name="Ovchinnikova G."/>
            <person name="Lu M."/>
            <person name="Detter J.C."/>
            <person name="Han C."/>
            <person name="Land M."/>
            <person name="Hauser L."/>
            <person name="Markowitz V."/>
            <person name="Cheng J.-F."/>
            <person name="Hugenholtz P."/>
            <person name="Woyke T."/>
            <person name="Wu D."/>
            <person name="Tindall B."/>
            <person name="Pomrenke H.G."/>
            <person name="Brambilla E."/>
            <person name="Klenk H.-P."/>
            <person name="Eisen J.A."/>
        </authorList>
    </citation>
    <scope>NUCLEOTIDE SEQUENCE [LARGE SCALE GENOMIC DNA]</scope>
    <source>
        <strain evidence="4">ATCC 49424 / DSM 5305 / JCM 21570 / NBRC 103401 / IFAM 1448</strain>
    </source>
</reference>
<evidence type="ECO:0000256" key="1">
    <source>
        <dbReference type="ARBA" id="ARBA00007274"/>
    </source>
</evidence>
<accession>F0SI66</accession>
<dbReference type="PANTHER" id="PTHR23416">
    <property type="entry name" value="SIALIC ACID SYNTHASE-RELATED"/>
    <property type="match status" value="1"/>
</dbReference>
<dbReference type="RefSeq" id="WP_013630473.1">
    <property type="nucleotide sequence ID" value="NC_015174.1"/>
</dbReference>
<dbReference type="eggNOG" id="COG0110">
    <property type="taxonomic scope" value="Bacteria"/>
</dbReference>
<evidence type="ECO:0000256" key="2">
    <source>
        <dbReference type="ARBA" id="ARBA00022679"/>
    </source>
</evidence>
<dbReference type="InterPro" id="IPR051159">
    <property type="entry name" value="Hexapeptide_acetyltransf"/>
</dbReference>
<dbReference type="GO" id="GO:0005829">
    <property type="term" value="C:cytosol"/>
    <property type="evidence" value="ECO:0007669"/>
    <property type="project" value="TreeGrafter"/>
</dbReference>
<dbReference type="InterPro" id="IPR011004">
    <property type="entry name" value="Trimer_LpxA-like_sf"/>
</dbReference>
<dbReference type="NCBIfam" id="NF007797">
    <property type="entry name" value="PRK10502.1"/>
    <property type="match status" value="1"/>
</dbReference>
<dbReference type="GO" id="GO:0008374">
    <property type="term" value="F:O-acyltransferase activity"/>
    <property type="evidence" value="ECO:0007669"/>
    <property type="project" value="TreeGrafter"/>
</dbReference>
<sequence>MPLIAESRKLSEYRAGDFTPGRPFVIRLSWYFVSLLLFESGFLPLSAPKRGLLRLFGAKIGRGVVIKPHVRIKFPWRLTVGDFSWIGEEAWIDNLAAVDVGSNVCISQKVYLCTGSHDDRASAFDLKTEPITLHDGCWIAASVTVLGGVTIGELATVCAGSVVTKDLPSRQRYAGVPAKPLP</sequence>
<dbReference type="PANTHER" id="PTHR23416:SF23">
    <property type="entry name" value="ACETYLTRANSFERASE C18B11.09C-RELATED"/>
    <property type="match status" value="1"/>
</dbReference>
<protein>
    <submittedName>
        <fullName evidence="3">Transferase hexapeptide repeat containing protein</fullName>
    </submittedName>
</protein>
<dbReference type="Pfam" id="PF00132">
    <property type="entry name" value="Hexapep"/>
    <property type="match status" value="1"/>
</dbReference>
<dbReference type="KEGG" id="pbs:Plabr_4194"/>
<dbReference type="CDD" id="cd05825">
    <property type="entry name" value="LbH_wcaF_like"/>
    <property type="match status" value="1"/>
</dbReference>
<evidence type="ECO:0000313" key="3">
    <source>
        <dbReference type="EMBL" id="ADY61768.1"/>
    </source>
</evidence>
<gene>
    <name evidence="3" type="ordered locus">Plabr_4194</name>
</gene>
<dbReference type="EMBL" id="CP002546">
    <property type="protein sequence ID" value="ADY61768.1"/>
    <property type="molecule type" value="Genomic_DNA"/>
</dbReference>
<dbReference type="SUPFAM" id="SSF51161">
    <property type="entry name" value="Trimeric LpxA-like enzymes"/>
    <property type="match status" value="1"/>
</dbReference>
<comment type="similarity">
    <text evidence="1">Belongs to the transferase hexapeptide repeat family.</text>
</comment>
<dbReference type="Gene3D" id="2.160.10.10">
    <property type="entry name" value="Hexapeptide repeat proteins"/>
    <property type="match status" value="1"/>
</dbReference>
<name>F0SI66_RUBBR</name>
<dbReference type="Proteomes" id="UP000006860">
    <property type="component" value="Chromosome"/>
</dbReference>
<dbReference type="HOGENOM" id="CLU_051638_7_2_0"/>
<proteinExistence type="inferred from homology"/>
<dbReference type="STRING" id="756272.Plabr_4194"/>
<dbReference type="AlphaFoldDB" id="F0SI66"/>
<keyword evidence="4" id="KW-1185">Reference proteome</keyword>
<organism evidence="3 4">
    <name type="scientific">Rubinisphaera brasiliensis (strain ATCC 49424 / DSM 5305 / JCM 21570 / IAM 15109 / NBRC 103401 / IFAM 1448)</name>
    <name type="common">Planctomyces brasiliensis</name>
    <dbReference type="NCBI Taxonomy" id="756272"/>
    <lineage>
        <taxon>Bacteria</taxon>
        <taxon>Pseudomonadati</taxon>
        <taxon>Planctomycetota</taxon>
        <taxon>Planctomycetia</taxon>
        <taxon>Planctomycetales</taxon>
        <taxon>Planctomycetaceae</taxon>
        <taxon>Rubinisphaera</taxon>
    </lineage>
</organism>
<keyword evidence="2 3" id="KW-0808">Transferase</keyword>
<dbReference type="InterPro" id="IPR001451">
    <property type="entry name" value="Hexapep"/>
</dbReference>
<evidence type="ECO:0000313" key="4">
    <source>
        <dbReference type="Proteomes" id="UP000006860"/>
    </source>
</evidence>